<dbReference type="InterPro" id="IPR006145">
    <property type="entry name" value="PsdUridine_synth_RsuA/RluA"/>
</dbReference>
<evidence type="ECO:0000256" key="1">
    <source>
        <dbReference type="ARBA" id="ARBA00010876"/>
    </source>
</evidence>
<dbReference type="GO" id="GO:0003723">
    <property type="term" value="F:RNA binding"/>
    <property type="evidence" value="ECO:0007669"/>
    <property type="project" value="InterPro"/>
</dbReference>
<dbReference type="GO" id="GO:0009982">
    <property type="term" value="F:pseudouridine synthase activity"/>
    <property type="evidence" value="ECO:0007669"/>
    <property type="project" value="InterPro"/>
</dbReference>
<keyword evidence="5" id="KW-1185">Reference proteome</keyword>
<dbReference type="Proteomes" id="UP000253517">
    <property type="component" value="Unassembled WGS sequence"/>
</dbReference>
<dbReference type="Pfam" id="PF00849">
    <property type="entry name" value="PseudoU_synth_2"/>
    <property type="match status" value="1"/>
</dbReference>
<dbReference type="CDD" id="cd02869">
    <property type="entry name" value="PseudoU_synth_RluA_like"/>
    <property type="match status" value="1"/>
</dbReference>
<evidence type="ECO:0000313" key="4">
    <source>
        <dbReference type="EMBL" id="RCX02309.1"/>
    </source>
</evidence>
<dbReference type="AlphaFoldDB" id="A0A368ZZG7"/>
<dbReference type="InterPro" id="IPR020103">
    <property type="entry name" value="PsdUridine_synth_cat_dom_sf"/>
</dbReference>
<dbReference type="Gene3D" id="3.30.2350.10">
    <property type="entry name" value="Pseudouridine synthase"/>
    <property type="match status" value="1"/>
</dbReference>
<sequence>MKTNNTDPFPSDLPNRIRYEDNHLIILDKLHGELVQGDKTGDTCLADFVKNYLKITKNKPGNVFLGVTHRLDRPTSGLVIFTKTSKALARINQMFKDRKVTKIYRALVEGSLPPGVEITLQNYLSKNEKTNKSAVVEANHPSAKPAKLILQTVEEYRNYSLVEIQLFTGRHHQIRCQLAHIGHPVKGDVKYGARRPNRDGSISLLAYKLLFPHPITKLQIHVTSEQPLHL</sequence>
<gene>
    <name evidence="4" type="ORF">DES35_10468</name>
</gene>
<keyword evidence="2" id="KW-0413">Isomerase</keyword>
<comment type="similarity">
    <text evidence="1">Belongs to the pseudouridine synthase RluA family.</text>
</comment>
<evidence type="ECO:0000259" key="3">
    <source>
        <dbReference type="Pfam" id="PF00849"/>
    </source>
</evidence>
<comment type="caution">
    <text evidence="4">The sequence shown here is derived from an EMBL/GenBank/DDBJ whole genome shotgun (WGS) entry which is preliminary data.</text>
</comment>
<dbReference type="GO" id="GO:0001522">
    <property type="term" value="P:pseudouridine synthesis"/>
    <property type="evidence" value="ECO:0007669"/>
    <property type="project" value="InterPro"/>
</dbReference>
<dbReference type="GO" id="GO:0140098">
    <property type="term" value="F:catalytic activity, acting on RNA"/>
    <property type="evidence" value="ECO:0007669"/>
    <property type="project" value="UniProtKB-ARBA"/>
</dbReference>
<evidence type="ECO:0000256" key="2">
    <source>
        <dbReference type="ARBA" id="ARBA00023235"/>
    </source>
</evidence>
<organism evidence="4 5">
    <name type="scientific">Schleiferia thermophila</name>
    <dbReference type="NCBI Taxonomy" id="884107"/>
    <lineage>
        <taxon>Bacteria</taxon>
        <taxon>Pseudomonadati</taxon>
        <taxon>Bacteroidota</taxon>
        <taxon>Flavobacteriia</taxon>
        <taxon>Flavobacteriales</taxon>
        <taxon>Schleiferiaceae</taxon>
        <taxon>Schleiferia</taxon>
    </lineage>
</organism>
<dbReference type="PANTHER" id="PTHR21600">
    <property type="entry name" value="MITOCHONDRIAL RNA PSEUDOURIDINE SYNTHASE"/>
    <property type="match status" value="1"/>
</dbReference>
<dbReference type="InterPro" id="IPR050188">
    <property type="entry name" value="RluA_PseudoU_synthase"/>
</dbReference>
<accession>A0A368ZZG7</accession>
<proteinExistence type="inferred from homology"/>
<reference evidence="4 5" key="1">
    <citation type="submission" date="2018-07" db="EMBL/GenBank/DDBJ databases">
        <title>Genomic Encyclopedia of Type Strains, Phase IV (KMG-IV): sequencing the most valuable type-strain genomes for metagenomic binning, comparative biology and taxonomic classification.</title>
        <authorList>
            <person name="Goeker M."/>
        </authorList>
    </citation>
    <scope>NUCLEOTIDE SEQUENCE [LARGE SCALE GENOMIC DNA]</scope>
    <source>
        <strain evidence="4 5">DSM 21410</strain>
    </source>
</reference>
<dbReference type="EMBL" id="QPJS01000004">
    <property type="protein sequence ID" value="RCX02309.1"/>
    <property type="molecule type" value="Genomic_DNA"/>
</dbReference>
<dbReference type="GO" id="GO:0006396">
    <property type="term" value="P:RNA processing"/>
    <property type="evidence" value="ECO:0007669"/>
    <property type="project" value="UniProtKB-ARBA"/>
</dbReference>
<protein>
    <submittedName>
        <fullName evidence="4">23S rRNA pseudouridine1911/1915/1917 synthase</fullName>
    </submittedName>
</protein>
<dbReference type="PANTHER" id="PTHR21600:SF83">
    <property type="entry name" value="PSEUDOURIDYLATE SYNTHASE RPUSD4, MITOCHONDRIAL"/>
    <property type="match status" value="1"/>
</dbReference>
<feature type="domain" description="Pseudouridine synthase RsuA/RluA-like" evidence="3">
    <location>
        <begin position="23"/>
        <end position="180"/>
    </location>
</feature>
<evidence type="ECO:0000313" key="5">
    <source>
        <dbReference type="Proteomes" id="UP000253517"/>
    </source>
</evidence>
<name>A0A368ZZG7_9FLAO</name>
<dbReference type="RefSeq" id="WP_051889484.1">
    <property type="nucleotide sequence ID" value="NZ_BHZF01000006.1"/>
</dbReference>
<dbReference type="SUPFAM" id="SSF55120">
    <property type="entry name" value="Pseudouridine synthase"/>
    <property type="match status" value="1"/>
</dbReference>